<dbReference type="InterPro" id="IPR000467">
    <property type="entry name" value="G_patch_dom"/>
</dbReference>
<gene>
    <name evidence="3" type="ORF">AAHA92_15742</name>
    <name evidence="2" type="ORF">AAHA92_31387</name>
</gene>
<proteinExistence type="predicted"/>
<evidence type="ECO:0000313" key="2">
    <source>
        <dbReference type="EMBL" id="KAL1533980.1"/>
    </source>
</evidence>
<name>A0ABD1FQ56_SALDI</name>
<evidence type="ECO:0000259" key="1">
    <source>
        <dbReference type="Pfam" id="PF01585"/>
    </source>
</evidence>
<dbReference type="Pfam" id="PF01585">
    <property type="entry name" value="G-patch"/>
    <property type="match status" value="1"/>
</dbReference>
<dbReference type="EMBL" id="JBEAFC010000006">
    <property type="protein sequence ID" value="KAL1555278.1"/>
    <property type="molecule type" value="Genomic_DNA"/>
</dbReference>
<protein>
    <recommendedName>
        <fullName evidence="1">G-patch domain-containing protein</fullName>
    </recommendedName>
</protein>
<sequence>MAGVTKVMIIWVTSPSSYHQRLLNLPQKSFFLLYKLRSHSVLVVNLCLSLHKSLYPEFHKNWNAWVLQDQSNIGFKLLKQMGYSPGSARKVRGGLNQFL</sequence>
<evidence type="ECO:0000313" key="3">
    <source>
        <dbReference type="EMBL" id="KAL1555278.1"/>
    </source>
</evidence>
<dbReference type="Proteomes" id="UP001567538">
    <property type="component" value="Unassembled WGS sequence"/>
</dbReference>
<evidence type="ECO:0000313" key="4">
    <source>
        <dbReference type="Proteomes" id="UP001567538"/>
    </source>
</evidence>
<reference evidence="2 4" key="1">
    <citation type="submission" date="2024-06" db="EMBL/GenBank/DDBJ databases">
        <title>A chromosome level genome sequence of Diviner's sage (Salvia divinorum).</title>
        <authorList>
            <person name="Ford S.A."/>
            <person name="Ro D.-K."/>
            <person name="Ness R.W."/>
            <person name="Phillips M.A."/>
        </authorList>
    </citation>
    <scope>NUCLEOTIDE SEQUENCE [LARGE SCALE GENOMIC DNA]</scope>
    <source>
        <strain evidence="2">SAF-2024a</strain>
        <tissue evidence="2">Leaf</tissue>
    </source>
</reference>
<dbReference type="EMBL" id="JBEAFC010000013">
    <property type="protein sequence ID" value="KAL1533980.1"/>
    <property type="molecule type" value="Genomic_DNA"/>
</dbReference>
<feature type="domain" description="G-patch" evidence="1">
    <location>
        <begin position="71"/>
        <end position="87"/>
    </location>
</feature>
<comment type="caution">
    <text evidence="2">The sequence shown here is derived from an EMBL/GenBank/DDBJ whole genome shotgun (WGS) entry which is preliminary data.</text>
</comment>
<dbReference type="AlphaFoldDB" id="A0ABD1FQ56"/>
<organism evidence="2 4">
    <name type="scientific">Salvia divinorum</name>
    <name type="common">Maria pastora</name>
    <name type="synonym">Diviner's sage</name>
    <dbReference type="NCBI Taxonomy" id="28513"/>
    <lineage>
        <taxon>Eukaryota</taxon>
        <taxon>Viridiplantae</taxon>
        <taxon>Streptophyta</taxon>
        <taxon>Embryophyta</taxon>
        <taxon>Tracheophyta</taxon>
        <taxon>Spermatophyta</taxon>
        <taxon>Magnoliopsida</taxon>
        <taxon>eudicotyledons</taxon>
        <taxon>Gunneridae</taxon>
        <taxon>Pentapetalae</taxon>
        <taxon>asterids</taxon>
        <taxon>lamiids</taxon>
        <taxon>Lamiales</taxon>
        <taxon>Lamiaceae</taxon>
        <taxon>Nepetoideae</taxon>
        <taxon>Mentheae</taxon>
        <taxon>Salviinae</taxon>
        <taxon>Salvia</taxon>
        <taxon>Salvia subgen. Calosphace</taxon>
    </lineage>
</organism>
<keyword evidence="4" id="KW-1185">Reference proteome</keyword>
<accession>A0ABD1FQ56</accession>